<dbReference type="GO" id="GO:0004077">
    <property type="term" value="F:biotin--[biotin carboxyl-carrier protein] ligase activity"/>
    <property type="evidence" value="ECO:0007669"/>
    <property type="project" value="InterPro"/>
</dbReference>
<evidence type="ECO:0000313" key="3">
    <source>
        <dbReference type="EMBL" id="RXJ62607.1"/>
    </source>
</evidence>
<evidence type="ECO:0000259" key="2">
    <source>
        <dbReference type="PROSITE" id="PS51733"/>
    </source>
</evidence>
<dbReference type="Gene3D" id="3.30.930.10">
    <property type="entry name" value="Bira Bifunctional Protein, Domain 2"/>
    <property type="match status" value="1"/>
</dbReference>
<dbReference type="Pfam" id="PF03099">
    <property type="entry name" value="BPL_LplA_LipB"/>
    <property type="match status" value="1"/>
</dbReference>
<dbReference type="EMBL" id="PDKO01000007">
    <property type="protein sequence ID" value="RXJ62607.1"/>
    <property type="molecule type" value="Genomic_DNA"/>
</dbReference>
<keyword evidence="1 3" id="KW-0436">Ligase</keyword>
<dbReference type="PANTHER" id="PTHR12835:SF5">
    <property type="entry name" value="BIOTIN--PROTEIN LIGASE"/>
    <property type="match status" value="1"/>
</dbReference>
<proteinExistence type="predicted"/>
<dbReference type="AlphaFoldDB" id="A0A4Q0XY96"/>
<keyword evidence="4" id="KW-1185">Reference proteome</keyword>
<dbReference type="NCBIfam" id="TIGR00121">
    <property type="entry name" value="birA_ligase"/>
    <property type="match status" value="1"/>
</dbReference>
<dbReference type="STRING" id="877500.GCA_000935065_02108"/>
<organism evidence="3 4">
    <name type="scientific">Halarcobacter anaerophilus</name>
    <dbReference type="NCBI Taxonomy" id="877500"/>
    <lineage>
        <taxon>Bacteria</taxon>
        <taxon>Pseudomonadati</taxon>
        <taxon>Campylobacterota</taxon>
        <taxon>Epsilonproteobacteria</taxon>
        <taxon>Campylobacterales</taxon>
        <taxon>Arcobacteraceae</taxon>
        <taxon>Halarcobacter</taxon>
    </lineage>
</organism>
<evidence type="ECO:0000256" key="1">
    <source>
        <dbReference type="ARBA" id="ARBA00022598"/>
    </source>
</evidence>
<gene>
    <name evidence="3" type="ORF">CRV06_09060</name>
</gene>
<dbReference type="InterPro" id="IPR004408">
    <property type="entry name" value="Biotin_CoA_COase_ligase"/>
</dbReference>
<dbReference type="PROSITE" id="PS51733">
    <property type="entry name" value="BPL_LPL_CATALYTIC"/>
    <property type="match status" value="1"/>
</dbReference>
<dbReference type="SUPFAM" id="SSF55681">
    <property type="entry name" value="Class II aaRS and biotin synthetases"/>
    <property type="match status" value="1"/>
</dbReference>
<accession>A0A4Q0XY96</accession>
<protein>
    <submittedName>
        <fullName evidence="3">Biotin--[acetyl-CoA-carboxylase] ligase</fullName>
    </submittedName>
</protein>
<dbReference type="PANTHER" id="PTHR12835">
    <property type="entry name" value="BIOTIN PROTEIN LIGASE"/>
    <property type="match status" value="1"/>
</dbReference>
<dbReference type="Proteomes" id="UP000290191">
    <property type="component" value="Unassembled WGS sequence"/>
</dbReference>
<evidence type="ECO:0000313" key="4">
    <source>
        <dbReference type="Proteomes" id="UP000290191"/>
    </source>
</evidence>
<reference evidence="3 4" key="1">
    <citation type="submission" date="2017-10" db="EMBL/GenBank/DDBJ databases">
        <title>Genomics of the genus Arcobacter.</title>
        <authorList>
            <person name="Perez-Cataluna A."/>
            <person name="Figueras M.J."/>
        </authorList>
    </citation>
    <scope>NUCLEOTIDE SEQUENCE [LARGE SCALE GENOMIC DNA]</scope>
    <source>
        <strain evidence="3 4">DSM 24636</strain>
    </source>
</reference>
<dbReference type="RefSeq" id="WP_129082228.1">
    <property type="nucleotide sequence ID" value="NZ_CP041070.1"/>
</dbReference>
<name>A0A4Q0XY96_9BACT</name>
<feature type="domain" description="BPL/LPL catalytic" evidence="2">
    <location>
        <begin position="1"/>
        <end position="180"/>
    </location>
</feature>
<dbReference type="InterPro" id="IPR004143">
    <property type="entry name" value="BPL_LPL_catalytic"/>
</dbReference>
<sequence>MKIIFLEKVNSTHTYLRDLIKNEGYSYPVCITSKVQTDGVGSRGNSWIGKEGNLFFSFVIKKDALPEDLQLQSASIYFSYILKKVLAQKGSLLWLKWPNDFYIENKKIGGTITTATKDLIFCGIGLNLIEVSKEYGKLDIQIDKNECLKIYFDSLQKQNSWKEVFSQFKVEFQKSRKFKATINNKKISLENAVLFSDGSIEINNTKVFSLR</sequence>
<dbReference type="GO" id="GO:0005737">
    <property type="term" value="C:cytoplasm"/>
    <property type="evidence" value="ECO:0007669"/>
    <property type="project" value="TreeGrafter"/>
</dbReference>
<comment type="caution">
    <text evidence="3">The sequence shown here is derived from an EMBL/GenBank/DDBJ whole genome shotgun (WGS) entry which is preliminary data.</text>
</comment>
<dbReference type="NCBIfam" id="NF006294">
    <property type="entry name" value="PRK08477.1"/>
    <property type="match status" value="1"/>
</dbReference>
<dbReference type="OrthoDB" id="9807064at2"/>
<dbReference type="InterPro" id="IPR045864">
    <property type="entry name" value="aa-tRNA-synth_II/BPL/LPL"/>
</dbReference>